<dbReference type="AlphaFoldDB" id="A0A317E7C4"/>
<dbReference type="EMBL" id="QGLE01000007">
    <property type="protein sequence ID" value="PWR21303.1"/>
    <property type="molecule type" value="Genomic_DNA"/>
</dbReference>
<evidence type="ECO:0000256" key="1">
    <source>
        <dbReference type="SAM" id="SignalP"/>
    </source>
</evidence>
<dbReference type="Proteomes" id="UP000245461">
    <property type="component" value="Unassembled WGS sequence"/>
</dbReference>
<keyword evidence="3" id="KW-1185">Reference proteome</keyword>
<evidence type="ECO:0000313" key="2">
    <source>
        <dbReference type="EMBL" id="PWR21303.1"/>
    </source>
</evidence>
<protein>
    <submittedName>
        <fullName evidence="2">Uncharacterized protein</fullName>
    </submittedName>
</protein>
<keyword evidence="1" id="KW-0732">Signal</keyword>
<dbReference type="OrthoDB" id="7279652at2"/>
<comment type="caution">
    <text evidence="2">The sequence shown here is derived from an EMBL/GenBank/DDBJ whole genome shotgun (WGS) entry which is preliminary data.</text>
</comment>
<accession>A0A317E7C4</accession>
<evidence type="ECO:0000313" key="3">
    <source>
        <dbReference type="Proteomes" id="UP000245461"/>
    </source>
</evidence>
<feature type="chain" id="PRO_5016462323" evidence="1">
    <location>
        <begin position="24"/>
        <end position="142"/>
    </location>
</feature>
<name>A0A317E7C4_9PROT</name>
<gene>
    <name evidence="2" type="ORF">DKG74_12720</name>
</gene>
<proteinExistence type="predicted"/>
<sequence>MSRILAPGLVLGFTLAAAVPALAAGGPQGRFGLDVEATKASMAAAGKTAPQLGTMLDQTKDLLFFEFSGDTVSFVTGPAMGNRVNGRCRWKLSGTAIAVDRCVDGTGSGPFSFTGSMTYDESSNAIAVVGANSPAPVVYRPR</sequence>
<reference evidence="2 3" key="1">
    <citation type="submission" date="2018-05" db="EMBL/GenBank/DDBJ databases">
        <title>Zavarzinia sp. HR-AS.</title>
        <authorList>
            <person name="Lee Y."/>
            <person name="Jeon C.O."/>
        </authorList>
    </citation>
    <scope>NUCLEOTIDE SEQUENCE [LARGE SCALE GENOMIC DNA]</scope>
    <source>
        <strain evidence="2 3">HR-AS</strain>
    </source>
</reference>
<dbReference type="RefSeq" id="WP_109906374.1">
    <property type="nucleotide sequence ID" value="NZ_QGLE01000007.1"/>
</dbReference>
<organism evidence="2 3">
    <name type="scientific">Zavarzinia aquatilis</name>
    <dbReference type="NCBI Taxonomy" id="2211142"/>
    <lineage>
        <taxon>Bacteria</taxon>
        <taxon>Pseudomonadati</taxon>
        <taxon>Pseudomonadota</taxon>
        <taxon>Alphaproteobacteria</taxon>
        <taxon>Rhodospirillales</taxon>
        <taxon>Zavarziniaceae</taxon>
        <taxon>Zavarzinia</taxon>
    </lineage>
</organism>
<feature type="signal peptide" evidence="1">
    <location>
        <begin position="1"/>
        <end position="23"/>
    </location>
</feature>